<reference evidence="2" key="1">
    <citation type="journal article" date="2014" name="Front. Microbiol.">
        <title>High frequency of phylogenetically diverse reductive dehalogenase-homologous genes in deep subseafloor sedimentary metagenomes.</title>
        <authorList>
            <person name="Kawai M."/>
            <person name="Futagami T."/>
            <person name="Toyoda A."/>
            <person name="Takaki Y."/>
            <person name="Nishi S."/>
            <person name="Hori S."/>
            <person name="Arai W."/>
            <person name="Tsubouchi T."/>
            <person name="Morono Y."/>
            <person name="Uchiyama I."/>
            <person name="Ito T."/>
            <person name="Fujiyama A."/>
            <person name="Inagaki F."/>
            <person name="Takami H."/>
        </authorList>
    </citation>
    <scope>NUCLEOTIDE SEQUENCE</scope>
    <source>
        <strain evidence="2">Expedition CK06-06</strain>
    </source>
</reference>
<proteinExistence type="predicted"/>
<feature type="compositionally biased region" description="Basic and acidic residues" evidence="1">
    <location>
        <begin position="147"/>
        <end position="161"/>
    </location>
</feature>
<dbReference type="AlphaFoldDB" id="X0VVU7"/>
<organism evidence="2">
    <name type="scientific">marine sediment metagenome</name>
    <dbReference type="NCBI Taxonomy" id="412755"/>
    <lineage>
        <taxon>unclassified sequences</taxon>
        <taxon>metagenomes</taxon>
        <taxon>ecological metagenomes</taxon>
    </lineage>
</organism>
<evidence type="ECO:0000256" key="1">
    <source>
        <dbReference type="SAM" id="MobiDB-lite"/>
    </source>
</evidence>
<feature type="region of interest" description="Disordered" evidence="1">
    <location>
        <begin position="118"/>
        <end position="161"/>
    </location>
</feature>
<dbReference type="EMBL" id="BARS01038431">
    <property type="protein sequence ID" value="GAG22519.1"/>
    <property type="molecule type" value="Genomic_DNA"/>
</dbReference>
<feature type="non-terminal residue" evidence="2">
    <location>
        <position position="1"/>
    </location>
</feature>
<evidence type="ECO:0000313" key="2">
    <source>
        <dbReference type="EMBL" id="GAG22519.1"/>
    </source>
</evidence>
<accession>X0VVU7</accession>
<sequence length="161" mass="17757">DKLEDGAEGIAPLMGRNRMGVPRSDLPKAQELEDARAHMLASAMAASAYGPETAKNAGDRSEDIYFFGSNTENAIMDKRNNAIGIDIFKKAGINATTAQLTQMVDIRVFEQLNAILGRTSEEQGPPTSRPNWRKNFSSPETGPDLYFPRKDSGKFIEDKNY</sequence>
<feature type="region of interest" description="Disordered" evidence="1">
    <location>
        <begin position="1"/>
        <end position="24"/>
    </location>
</feature>
<comment type="caution">
    <text evidence="2">The sequence shown here is derived from an EMBL/GenBank/DDBJ whole genome shotgun (WGS) entry which is preliminary data.</text>
</comment>
<name>X0VVU7_9ZZZZ</name>
<feature type="compositionally biased region" description="Polar residues" evidence="1">
    <location>
        <begin position="125"/>
        <end position="140"/>
    </location>
</feature>
<gene>
    <name evidence="2" type="ORF">S01H1_58809</name>
</gene>
<protein>
    <submittedName>
        <fullName evidence="2">Uncharacterized protein</fullName>
    </submittedName>
</protein>